<dbReference type="InterPro" id="IPR004521">
    <property type="entry name" value="Uncharacterised_CHP00451"/>
</dbReference>
<evidence type="ECO:0000259" key="2">
    <source>
        <dbReference type="PROSITE" id="PS50296"/>
    </source>
</evidence>
<accession>A0A914Y0Z9</accession>
<dbReference type="SUPFAM" id="SSF55159">
    <property type="entry name" value="eIF1-like"/>
    <property type="match status" value="1"/>
</dbReference>
<dbReference type="InterPro" id="IPR001950">
    <property type="entry name" value="SUI1"/>
</dbReference>
<dbReference type="Gene3D" id="3.30.780.10">
    <property type="entry name" value="SUI1-like domain"/>
    <property type="match status" value="1"/>
</dbReference>
<dbReference type="GO" id="GO:0003743">
    <property type="term" value="F:translation initiation factor activity"/>
    <property type="evidence" value="ECO:0007669"/>
    <property type="project" value="InterPro"/>
</dbReference>
<dbReference type="Pfam" id="PF25304">
    <property type="entry name" value="WHD_eIF2D"/>
    <property type="match status" value="1"/>
</dbReference>
<organism evidence="3 4">
    <name type="scientific">Panagrolaimus superbus</name>
    <dbReference type="NCBI Taxonomy" id="310955"/>
    <lineage>
        <taxon>Eukaryota</taxon>
        <taxon>Metazoa</taxon>
        <taxon>Ecdysozoa</taxon>
        <taxon>Nematoda</taxon>
        <taxon>Chromadorea</taxon>
        <taxon>Rhabditida</taxon>
        <taxon>Tylenchina</taxon>
        <taxon>Panagrolaimomorpha</taxon>
        <taxon>Panagrolaimoidea</taxon>
        <taxon>Panagrolaimidae</taxon>
        <taxon>Panagrolaimus</taxon>
    </lineage>
</organism>
<dbReference type="AlphaFoldDB" id="A0A914Y0Z9"/>
<sequence>MYKNIYRRKILSKIGESSADLFGKSSFSIASITTSSGISTNLYICEKQPIFFEERSNGPLYPSIYLAWQTPKSFPTLYIPELAFGYIQNGADLMLPGVIINEKIQLPMIERDSPICISIYSEKHDSIKGPIAVGKCLMSRDEMISSSMKGKGVQILHYYQDALWEYGHRETVPTFDASEILSPVIEQPSESKEDIAENITENTAELNINDQDDVVELPPEDDTKAEATEDAETQEEFLRKAFLYALRYKLPEDIKFPLDVGQFYATYLLKSLPEGRKLDMKKTKYKKFSTFLQQVNETAGDGNWFVTILSKKGIDSITDNAAPLSDSSSTSRSTKPGKVKVAECFTLTEASLQLIKQLLPNCSFKKGDILHQNELSEMVKKYVTEKSLLKNGNKAELDETLQIIVKQFTGGIVPINDISQKLSAHMTKAFLITAPDGRRSLRKTQLPQIVLSTEKRAGNKHVTLVNNLQAFGIDAKEFAQKVQIGSATGATLISQAPNCIGPQVLINGNQINFIIVLLDDYGVQKKFVKGAELGVKDKKKGKK</sequence>
<dbReference type="Pfam" id="PF17832">
    <property type="entry name" value="Pre-PUA"/>
    <property type="match status" value="1"/>
</dbReference>
<dbReference type="InterPro" id="IPR057429">
    <property type="entry name" value="WH_eIF2D"/>
</dbReference>
<dbReference type="CDD" id="cd21156">
    <property type="entry name" value="PUA_eIF2d-like"/>
    <property type="match status" value="1"/>
</dbReference>
<dbReference type="InterPro" id="IPR039757">
    <property type="entry name" value="EIF2D"/>
</dbReference>
<dbReference type="PROSITE" id="PS50890">
    <property type="entry name" value="PUA"/>
    <property type="match status" value="1"/>
</dbReference>
<dbReference type="Proteomes" id="UP000887577">
    <property type="component" value="Unplaced"/>
</dbReference>
<dbReference type="NCBIfam" id="TIGR00451">
    <property type="entry name" value="unchar_dom_2"/>
    <property type="match status" value="1"/>
</dbReference>
<evidence type="ECO:0000313" key="4">
    <source>
        <dbReference type="WBParaSite" id="PSU_v2.g13883.t1"/>
    </source>
</evidence>
<dbReference type="CDD" id="cd11608">
    <property type="entry name" value="eIF2D_C"/>
    <property type="match status" value="1"/>
</dbReference>
<keyword evidence="3" id="KW-1185">Reference proteome</keyword>
<dbReference type="Pfam" id="PF26292">
    <property type="entry name" value="PUA_elF2D"/>
    <property type="match status" value="1"/>
</dbReference>
<evidence type="ECO:0000256" key="1">
    <source>
        <dbReference type="ARBA" id="ARBA00022490"/>
    </source>
</evidence>
<proteinExistence type="predicted"/>
<dbReference type="WBParaSite" id="PSU_v2.g13883.t1">
    <property type="protein sequence ID" value="PSU_v2.g13883.t1"/>
    <property type="gene ID" value="PSU_v2.g13883"/>
</dbReference>
<dbReference type="Pfam" id="PF01253">
    <property type="entry name" value="SUI1"/>
    <property type="match status" value="1"/>
</dbReference>
<dbReference type="SUPFAM" id="SSF88697">
    <property type="entry name" value="PUA domain-like"/>
    <property type="match status" value="1"/>
</dbReference>
<dbReference type="PANTHER" id="PTHR12217">
    <property type="entry name" value="EUKARYOTIC TRANSLATION INITIATION FACTOR 2D"/>
    <property type="match status" value="1"/>
</dbReference>
<dbReference type="InterPro" id="IPR039759">
    <property type="entry name" value="eIF2D_SUI1"/>
</dbReference>
<dbReference type="InterPro" id="IPR041366">
    <property type="entry name" value="Pre-PUA"/>
</dbReference>
<name>A0A914Y0Z9_9BILA</name>
<dbReference type="InterPro" id="IPR015947">
    <property type="entry name" value="PUA-like_sf"/>
</dbReference>
<evidence type="ECO:0000313" key="3">
    <source>
        <dbReference type="Proteomes" id="UP000887577"/>
    </source>
</evidence>
<dbReference type="InterPro" id="IPR048248">
    <property type="entry name" value="PUA_eIF2d-like"/>
</dbReference>
<dbReference type="InterPro" id="IPR036877">
    <property type="entry name" value="SUI1_dom_sf"/>
</dbReference>
<feature type="domain" description="SUI1" evidence="2">
    <location>
        <begin position="449"/>
        <end position="522"/>
    </location>
</feature>
<reference evidence="4" key="1">
    <citation type="submission" date="2022-11" db="UniProtKB">
        <authorList>
            <consortium name="WormBaseParasite"/>
        </authorList>
    </citation>
    <scope>IDENTIFICATION</scope>
</reference>
<dbReference type="GO" id="GO:0001731">
    <property type="term" value="P:formation of translation preinitiation complex"/>
    <property type="evidence" value="ECO:0007669"/>
    <property type="project" value="InterPro"/>
</dbReference>
<keyword evidence="1" id="KW-0963">Cytoplasm</keyword>
<dbReference type="Gene3D" id="3.10.400.20">
    <property type="match status" value="1"/>
</dbReference>
<dbReference type="GO" id="GO:0003723">
    <property type="term" value="F:RNA binding"/>
    <property type="evidence" value="ECO:0007669"/>
    <property type="project" value="InterPro"/>
</dbReference>
<dbReference type="PANTHER" id="PTHR12217:SF4">
    <property type="entry name" value="EUKARYOTIC TRANSLATION INITIATION FACTOR 2D"/>
    <property type="match status" value="1"/>
</dbReference>
<dbReference type="PROSITE" id="PS50296">
    <property type="entry name" value="SUI1"/>
    <property type="match status" value="1"/>
</dbReference>
<protein>
    <submittedName>
        <fullName evidence="4">SUI1 domain-containing protein</fullName>
    </submittedName>
</protein>